<dbReference type="InterPro" id="IPR024868">
    <property type="entry name" value="FJX1/FJ"/>
</dbReference>
<proteinExistence type="predicted"/>
<protein>
    <recommendedName>
        <fullName evidence="5">Four-jointed box kinase 1</fullName>
    </recommendedName>
</protein>
<evidence type="ECO:0008006" key="5">
    <source>
        <dbReference type="Google" id="ProtNLM"/>
    </source>
</evidence>
<feature type="signal peptide" evidence="2">
    <location>
        <begin position="1"/>
        <end position="25"/>
    </location>
</feature>
<organism evidence="3 4">
    <name type="scientific">Pygocentrus nattereri</name>
    <name type="common">Red-bellied piranha</name>
    <dbReference type="NCBI Taxonomy" id="42514"/>
    <lineage>
        <taxon>Eukaryota</taxon>
        <taxon>Metazoa</taxon>
        <taxon>Chordata</taxon>
        <taxon>Craniata</taxon>
        <taxon>Vertebrata</taxon>
        <taxon>Euteleostomi</taxon>
        <taxon>Actinopterygii</taxon>
        <taxon>Neopterygii</taxon>
        <taxon>Teleostei</taxon>
        <taxon>Ostariophysi</taxon>
        <taxon>Characiformes</taxon>
        <taxon>Characoidei</taxon>
        <taxon>Pygocentrus</taxon>
    </lineage>
</organism>
<dbReference type="PANTHER" id="PTHR13147:SF5">
    <property type="entry name" value="FOUR-JOINTED BOX PROTEIN 1"/>
    <property type="match status" value="1"/>
</dbReference>
<dbReference type="OrthoDB" id="10055077at2759"/>
<dbReference type="OMA" id="WSEWLED"/>
<keyword evidence="4" id="KW-1185">Reference proteome</keyword>
<reference evidence="3" key="2">
    <citation type="submission" date="2025-08" db="UniProtKB">
        <authorList>
            <consortium name="Ensembl"/>
        </authorList>
    </citation>
    <scope>IDENTIFICATION</scope>
</reference>
<feature type="region of interest" description="Disordered" evidence="1">
    <location>
        <begin position="66"/>
        <end position="96"/>
    </location>
</feature>
<dbReference type="PRINTS" id="PR02072">
    <property type="entry name" value="4JOINTEDBOX1"/>
</dbReference>
<accession>A0A3B4ERM1</accession>
<sequence>MRAVSLNSLALLLLCTLACVLHLWGGLEKRLERRERDLVPSTARTFRALLAVPAARTTSRYFPRARTNVTTGSGHENKTLVSESGEPEDGGPRTVEPLEDGVFWSRNLESRLPAGFSEDHARAWSLRARAERVLSLEPGCGRTSNQLATFSDGSRACVRYGINAEQVQGETLAYYLARLLGISNVPPLVLAQPSAEQWAHVRKRVDGLQWAGRAVVSMTEWIANLSGTVTPTPLRPDGGGLRPSSDFSNQTEADLLELAQWSDLVVFDYLTANFDRLVSNLFSLQWDSRVMERDTSNLLKAPHGTLVFIDNEAGLVHGYRVLDMWERYHSSVLRSVCIFRRRTAQRVAGLHRYRDVRARLFELYRDSEPLAAQLGFLSEEHARILQDRVDRVYRHILHCKGKYNQL</sequence>
<name>A0A3B4ERM1_PYGNA</name>
<dbReference type="GO" id="GO:0005615">
    <property type="term" value="C:extracellular space"/>
    <property type="evidence" value="ECO:0007669"/>
    <property type="project" value="TreeGrafter"/>
</dbReference>
<dbReference type="STRING" id="42514.ENSPNAP00000037801"/>
<evidence type="ECO:0000313" key="3">
    <source>
        <dbReference type="Ensembl" id="ENSPNAP00000037801.1"/>
    </source>
</evidence>
<keyword evidence="2" id="KW-0732">Signal</keyword>
<feature type="chain" id="PRO_5017351165" description="Four-jointed box kinase 1" evidence="2">
    <location>
        <begin position="26"/>
        <end position="406"/>
    </location>
</feature>
<evidence type="ECO:0000313" key="4">
    <source>
        <dbReference type="Proteomes" id="UP001501920"/>
    </source>
</evidence>
<dbReference type="GeneTree" id="ENSGT00390000016768"/>
<evidence type="ECO:0000256" key="1">
    <source>
        <dbReference type="SAM" id="MobiDB-lite"/>
    </source>
</evidence>
<feature type="compositionally biased region" description="Polar residues" evidence="1">
    <location>
        <begin position="67"/>
        <end position="82"/>
    </location>
</feature>
<reference evidence="3" key="3">
    <citation type="submission" date="2025-09" db="UniProtKB">
        <authorList>
            <consortium name="Ensembl"/>
        </authorList>
    </citation>
    <scope>IDENTIFICATION</scope>
</reference>
<dbReference type="AlphaFoldDB" id="A0A3B4ERM1"/>
<dbReference type="Ensembl" id="ENSPNAT00000034648.2">
    <property type="protein sequence ID" value="ENSPNAP00000037801.1"/>
    <property type="gene ID" value="ENSPNAG00000029843.2"/>
</dbReference>
<dbReference type="Proteomes" id="UP001501920">
    <property type="component" value="Chromosome 11"/>
</dbReference>
<gene>
    <name evidence="3" type="primary">FJX1</name>
</gene>
<dbReference type="GO" id="GO:0007267">
    <property type="term" value="P:cell-cell signaling"/>
    <property type="evidence" value="ECO:0007669"/>
    <property type="project" value="TreeGrafter"/>
</dbReference>
<evidence type="ECO:0000256" key="2">
    <source>
        <dbReference type="SAM" id="SignalP"/>
    </source>
</evidence>
<reference evidence="3 4" key="1">
    <citation type="submission" date="2020-10" db="EMBL/GenBank/DDBJ databases">
        <title>Pygocentrus nattereri (red-bellied piranha) genome, fPygNat1, primary haplotype.</title>
        <authorList>
            <person name="Myers G."/>
            <person name="Meyer A."/>
            <person name="Karagic N."/>
            <person name="Pippel M."/>
            <person name="Winkler S."/>
            <person name="Tracey A."/>
            <person name="Wood J."/>
            <person name="Formenti G."/>
            <person name="Howe K."/>
            <person name="Fedrigo O."/>
            <person name="Jarvis E.D."/>
        </authorList>
    </citation>
    <scope>NUCLEOTIDE SEQUENCE [LARGE SCALE GENOMIC DNA]</scope>
</reference>
<dbReference type="PANTHER" id="PTHR13147">
    <property type="entry name" value="FOUR-JOINTED BOX PROTEIN 1"/>
    <property type="match status" value="1"/>
</dbReference>